<feature type="non-terminal residue" evidence="1">
    <location>
        <position position="73"/>
    </location>
</feature>
<protein>
    <submittedName>
        <fullName evidence="1">Uncharacterized protein</fullName>
    </submittedName>
</protein>
<reference evidence="1" key="1">
    <citation type="submission" date="2022-03" db="EMBL/GenBank/DDBJ databases">
        <authorList>
            <person name="Martin H S."/>
        </authorList>
    </citation>
    <scope>NUCLEOTIDE SEQUENCE</scope>
</reference>
<dbReference type="EMBL" id="OW152836">
    <property type="protein sequence ID" value="CAH2056927.1"/>
    <property type="molecule type" value="Genomic_DNA"/>
</dbReference>
<evidence type="ECO:0000313" key="2">
    <source>
        <dbReference type="Proteomes" id="UP000837857"/>
    </source>
</evidence>
<gene>
    <name evidence="1" type="ORF">IPOD504_LOCUS9867</name>
</gene>
<evidence type="ECO:0000313" key="1">
    <source>
        <dbReference type="EMBL" id="CAH2056927.1"/>
    </source>
</evidence>
<organism evidence="1 2">
    <name type="scientific">Iphiclides podalirius</name>
    <name type="common">scarce swallowtail</name>
    <dbReference type="NCBI Taxonomy" id="110791"/>
    <lineage>
        <taxon>Eukaryota</taxon>
        <taxon>Metazoa</taxon>
        <taxon>Ecdysozoa</taxon>
        <taxon>Arthropoda</taxon>
        <taxon>Hexapoda</taxon>
        <taxon>Insecta</taxon>
        <taxon>Pterygota</taxon>
        <taxon>Neoptera</taxon>
        <taxon>Endopterygota</taxon>
        <taxon>Lepidoptera</taxon>
        <taxon>Glossata</taxon>
        <taxon>Ditrysia</taxon>
        <taxon>Papilionoidea</taxon>
        <taxon>Papilionidae</taxon>
        <taxon>Papilioninae</taxon>
        <taxon>Iphiclides</taxon>
    </lineage>
</organism>
<dbReference type="Proteomes" id="UP000837857">
    <property type="component" value="Chromosome 24"/>
</dbReference>
<proteinExistence type="predicted"/>
<name>A0ABN8IKI8_9NEOP</name>
<keyword evidence="2" id="KW-1185">Reference proteome</keyword>
<sequence length="73" mass="8308">MSTFGVHGLDLKYPRPRRAVEEPPVKQPQQATFTVTKREIGVTNVCKNWISEMRLSEMPSNCNGTCQHYTDPT</sequence>
<accession>A0ABN8IKI8</accession>